<comment type="caution">
    <text evidence="1">The sequence shown here is derived from an EMBL/GenBank/DDBJ whole genome shotgun (WGS) entry which is preliminary data.</text>
</comment>
<protein>
    <submittedName>
        <fullName evidence="1">Uncharacterized protein</fullName>
    </submittedName>
</protein>
<evidence type="ECO:0000313" key="1">
    <source>
        <dbReference type="EMBL" id="CAE7329319.1"/>
    </source>
</evidence>
<keyword evidence="2" id="KW-1185">Reference proteome</keyword>
<name>A0A812NW08_9DINO</name>
<dbReference type="EMBL" id="CAJNJA010013782">
    <property type="protein sequence ID" value="CAE7329319.1"/>
    <property type="molecule type" value="Genomic_DNA"/>
</dbReference>
<evidence type="ECO:0000313" key="2">
    <source>
        <dbReference type="Proteomes" id="UP000601435"/>
    </source>
</evidence>
<reference evidence="1" key="1">
    <citation type="submission" date="2021-02" db="EMBL/GenBank/DDBJ databases">
        <authorList>
            <person name="Dougan E. K."/>
            <person name="Rhodes N."/>
            <person name="Thang M."/>
            <person name="Chan C."/>
        </authorList>
    </citation>
    <scope>NUCLEOTIDE SEQUENCE</scope>
</reference>
<accession>A0A812NW08</accession>
<dbReference type="AlphaFoldDB" id="A0A812NW08"/>
<dbReference type="Proteomes" id="UP000601435">
    <property type="component" value="Unassembled WGS sequence"/>
</dbReference>
<gene>
    <name evidence="1" type="ORF">SNEC2469_LOCUS8338</name>
</gene>
<sequence>MIGLSARPSPKSRSCMKCSVILAQKQGRCRCDGRREDHHIDAEEEKALARRNLENLGCPMAGPLRDSTLQVLSQSFVSQHRVATLGAWRGLQILKSQRASVL</sequence>
<organism evidence="1 2">
    <name type="scientific">Symbiodinium necroappetens</name>
    <dbReference type="NCBI Taxonomy" id="1628268"/>
    <lineage>
        <taxon>Eukaryota</taxon>
        <taxon>Sar</taxon>
        <taxon>Alveolata</taxon>
        <taxon>Dinophyceae</taxon>
        <taxon>Suessiales</taxon>
        <taxon>Symbiodiniaceae</taxon>
        <taxon>Symbiodinium</taxon>
    </lineage>
</organism>
<proteinExistence type="predicted"/>